<keyword evidence="4 8" id="KW-0812">Transmembrane</keyword>
<dbReference type="OrthoDB" id="9778331at2"/>
<reference evidence="10 11" key="1">
    <citation type="submission" date="2019-03" db="EMBL/GenBank/DDBJ databases">
        <title>Genomic Encyclopedia of Type Strains, Phase IV (KMG-IV): sequencing the most valuable type-strain genomes for metagenomic binning, comparative biology and taxonomic classification.</title>
        <authorList>
            <person name="Goeker M."/>
        </authorList>
    </citation>
    <scope>NUCLEOTIDE SEQUENCE [LARGE SCALE GENOMIC DNA]</scope>
    <source>
        <strain evidence="10 11">DSM 23802</strain>
    </source>
</reference>
<feature type="transmembrane region" description="Helical" evidence="8">
    <location>
        <begin position="59"/>
        <end position="76"/>
    </location>
</feature>
<evidence type="ECO:0000256" key="1">
    <source>
        <dbReference type="ARBA" id="ARBA00004651"/>
    </source>
</evidence>
<feature type="domain" description="YetF C-terminal" evidence="9">
    <location>
        <begin position="78"/>
        <end position="207"/>
    </location>
</feature>
<comment type="caution">
    <text evidence="10">The sequence shown here is derived from an EMBL/GenBank/DDBJ whole genome shotgun (WGS) entry which is preliminary data.</text>
</comment>
<evidence type="ECO:0000313" key="11">
    <source>
        <dbReference type="Proteomes" id="UP000295788"/>
    </source>
</evidence>
<dbReference type="RefSeq" id="WP_132768677.1">
    <property type="nucleotide sequence ID" value="NZ_SMAB01000008.1"/>
</dbReference>
<keyword evidence="3" id="KW-1003">Cell membrane</keyword>
<evidence type="ECO:0000313" key="10">
    <source>
        <dbReference type="EMBL" id="TCS82588.1"/>
    </source>
</evidence>
<proteinExistence type="inferred from homology"/>
<dbReference type="Pfam" id="PF04239">
    <property type="entry name" value="DUF421"/>
    <property type="match status" value="1"/>
</dbReference>
<evidence type="ECO:0000256" key="6">
    <source>
        <dbReference type="ARBA" id="ARBA00023136"/>
    </source>
</evidence>
<evidence type="ECO:0000256" key="2">
    <source>
        <dbReference type="ARBA" id="ARBA00006448"/>
    </source>
</evidence>
<comment type="subcellular location">
    <subcellularLocation>
        <location evidence="1">Cell membrane</location>
        <topology evidence="1">Multi-pass membrane protein</topology>
    </subcellularLocation>
</comment>
<accession>A0A4R3KGW5</accession>
<evidence type="ECO:0000256" key="3">
    <source>
        <dbReference type="ARBA" id="ARBA00022475"/>
    </source>
</evidence>
<feature type="transmembrane region" description="Helical" evidence="8">
    <location>
        <begin position="32"/>
        <end position="47"/>
    </location>
</feature>
<dbReference type="Gene3D" id="3.30.240.20">
    <property type="entry name" value="bsu07140 like domains"/>
    <property type="match status" value="2"/>
</dbReference>
<dbReference type="GO" id="GO:0005886">
    <property type="term" value="C:plasma membrane"/>
    <property type="evidence" value="ECO:0007669"/>
    <property type="project" value="UniProtKB-SubCell"/>
</dbReference>
<keyword evidence="5 8" id="KW-1133">Transmembrane helix</keyword>
<dbReference type="InterPro" id="IPR023090">
    <property type="entry name" value="UPF0702_alpha/beta_dom_sf"/>
</dbReference>
<sequence>MEWLKIIGISFTMISIGFIILRVVAKRNFSEMSPFHIFLVLMLTNILSEPIKTDHFAEIIIPTLVIVFSFFLYSYLQTSNRLSKGIKAKPIVLVRHGNIDEKALSQAKITLSEMLAELRVKGYSHVQDVEFAILEETGKLSVIPNSSKRPLTPSDISYVPSYEGLPVPLIMDGVILYDNLAKIKMSPKELLNRLSLQGYDQQMIKTISLAVLDERNNLIIDQNDDTNQGNIAQQQQTIWSKIYEDMHAQRKSPEEKDLGIVDDYIKPKP</sequence>
<dbReference type="EMBL" id="SMAB01000008">
    <property type="protein sequence ID" value="TCS82588.1"/>
    <property type="molecule type" value="Genomic_DNA"/>
</dbReference>
<dbReference type="Proteomes" id="UP000295788">
    <property type="component" value="Unassembled WGS sequence"/>
</dbReference>
<dbReference type="PANTHER" id="PTHR34582:SF6">
    <property type="entry name" value="UPF0702 TRANSMEMBRANE PROTEIN YCAP"/>
    <property type="match status" value="1"/>
</dbReference>
<keyword evidence="11" id="KW-1185">Reference proteome</keyword>
<comment type="similarity">
    <text evidence="2">Belongs to the UPF0702 family.</text>
</comment>
<feature type="transmembrane region" description="Helical" evidence="8">
    <location>
        <begin position="6"/>
        <end position="25"/>
    </location>
</feature>
<name>A0A4R3KGW5_9BACI</name>
<evidence type="ECO:0000256" key="4">
    <source>
        <dbReference type="ARBA" id="ARBA00022692"/>
    </source>
</evidence>
<keyword evidence="6 8" id="KW-0472">Membrane</keyword>
<evidence type="ECO:0000256" key="8">
    <source>
        <dbReference type="SAM" id="Phobius"/>
    </source>
</evidence>
<evidence type="ECO:0000256" key="5">
    <source>
        <dbReference type="ARBA" id="ARBA00022989"/>
    </source>
</evidence>
<dbReference type="PANTHER" id="PTHR34582">
    <property type="entry name" value="UPF0702 TRANSMEMBRANE PROTEIN YCAP"/>
    <property type="match status" value="1"/>
</dbReference>
<protein>
    <submittedName>
        <fullName evidence="10">Uncharacterized membrane protein YcaP (DUF421 family)</fullName>
    </submittedName>
</protein>
<dbReference type="InterPro" id="IPR007353">
    <property type="entry name" value="DUF421"/>
</dbReference>
<evidence type="ECO:0000259" key="9">
    <source>
        <dbReference type="Pfam" id="PF04239"/>
    </source>
</evidence>
<organism evidence="10 11">
    <name type="scientific">Tepidibacillus fermentans</name>
    <dbReference type="NCBI Taxonomy" id="1281767"/>
    <lineage>
        <taxon>Bacteria</taxon>
        <taxon>Bacillati</taxon>
        <taxon>Bacillota</taxon>
        <taxon>Bacilli</taxon>
        <taxon>Bacillales</taxon>
        <taxon>Bacillaceae</taxon>
        <taxon>Tepidibacillus</taxon>
    </lineage>
</organism>
<dbReference type="AlphaFoldDB" id="A0A4R3KGW5"/>
<evidence type="ECO:0000256" key="7">
    <source>
        <dbReference type="SAM" id="MobiDB-lite"/>
    </source>
</evidence>
<feature type="region of interest" description="Disordered" evidence="7">
    <location>
        <begin position="249"/>
        <end position="269"/>
    </location>
</feature>
<gene>
    <name evidence="10" type="ORF">EDD72_10878</name>
</gene>